<dbReference type="GO" id="GO:0005840">
    <property type="term" value="C:ribosome"/>
    <property type="evidence" value="ECO:0007669"/>
    <property type="project" value="UniProtKB-KW"/>
</dbReference>
<dbReference type="SUPFAM" id="SSF47060">
    <property type="entry name" value="S15/NS1 RNA-binding domain"/>
    <property type="match status" value="1"/>
</dbReference>
<dbReference type="Gene3D" id="6.10.250.3130">
    <property type="match status" value="1"/>
</dbReference>
<protein>
    <recommendedName>
        <fullName evidence="5">Small ribosomal subunit protein bS20</fullName>
    </recommendedName>
    <alternativeName>
        <fullName evidence="6">30S ribosomal protein S20</fullName>
    </alternativeName>
</protein>
<dbReference type="Proteomes" id="UP000478636">
    <property type="component" value="Unassembled WGS sequence"/>
</dbReference>
<dbReference type="InterPro" id="IPR000589">
    <property type="entry name" value="Ribosomal_uS15"/>
</dbReference>
<dbReference type="InterPro" id="IPR002583">
    <property type="entry name" value="Ribosomal_bS20"/>
</dbReference>
<accession>A0A6L7ADG7</accession>
<dbReference type="GO" id="GO:1990904">
    <property type="term" value="C:ribonucleoprotein complex"/>
    <property type="evidence" value="ECO:0007669"/>
    <property type="project" value="UniProtKB-KW"/>
</dbReference>
<keyword evidence="4" id="KW-0687">Ribonucleoprotein</keyword>
<dbReference type="NCBIfam" id="TIGR00029">
    <property type="entry name" value="S20"/>
    <property type="match status" value="1"/>
</dbReference>
<evidence type="ECO:0000256" key="2">
    <source>
        <dbReference type="ARBA" id="ARBA00022884"/>
    </source>
</evidence>
<evidence type="ECO:0000256" key="1">
    <source>
        <dbReference type="ARBA" id="ARBA00022730"/>
    </source>
</evidence>
<dbReference type="EMBL" id="WSZI01000016">
    <property type="protein sequence ID" value="MWN21553.1"/>
    <property type="molecule type" value="Genomic_DNA"/>
</dbReference>
<evidence type="ECO:0000256" key="4">
    <source>
        <dbReference type="ARBA" id="ARBA00023274"/>
    </source>
</evidence>
<dbReference type="GO" id="GO:0006412">
    <property type="term" value="P:translation"/>
    <property type="evidence" value="ECO:0007669"/>
    <property type="project" value="InterPro"/>
</dbReference>
<organism evidence="7 8">
    <name type="scientific">Leuconostoc lactis</name>
    <dbReference type="NCBI Taxonomy" id="1246"/>
    <lineage>
        <taxon>Bacteria</taxon>
        <taxon>Bacillati</taxon>
        <taxon>Bacillota</taxon>
        <taxon>Bacilli</taxon>
        <taxon>Lactobacillales</taxon>
        <taxon>Lactobacillaceae</taxon>
        <taxon>Leuconostoc</taxon>
    </lineage>
</organism>
<gene>
    <name evidence="7" type="ORF">GQS40_10025</name>
</gene>
<comment type="caution">
    <text evidence="7">The sequence shown here is derived from an EMBL/GenBank/DDBJ whole genome shotgun (WGS) entry which is preliminary data.</text>
</comment>
<proteinExistence type="predicted"/>
<name>A0A6L7ADG7_LEULA</name>
<evidence type="ECO:0000313" key="7">
    <source>
        <dbReference type="EMBL" id="MWN21553.1"/>
    </source>
</evidence>
<keyword evidence="1" id="KW-0699">rRNA-binding</keyword>
<evidence type="ECO:0000256" key="5">
    <source>
        <dbReference type="ARBA" id="ARBA00035136"/>
    </source>
</evidence>
<evidence type="ECO:0000313" key="8">
    <source>
        <dbReference type="Proteomes" id="UP000478636"/>
    </source>
</evidence>
<dbReference type="GO" id="GO:0019843">
    <property type="term" value="F:rRNA binding"/>
    <property type="evidence" value="ECO:0007669"/>
    <property type="project" value="UniProtKB-KW"/>
</dbReference>
<keyword evidence="3 7" id="KW-0689">Ribosomal protein</keyword>
<dbReference type="InterPro" id="IPR009068">
    <property type="entry name" value="uS15_NS1_RNA-bd_sf"/>
</dbReference>
<dbReference type="Pfam" id="PF01649">
    <property type="entry name" value="Ribosomal_S20p"/>
    <property type="match status" value="1"/>
</dbReference>
<reference evidence="7 8" key="1">
    <citation type="submission" date="2019-12" db="EMBL/GenBank/DDBJ databases">
        <title>Complete genome sequence of Leuconostoc lactis strain AVN1 provides insights into metabolic potential.</title>
        <authorList>
            <person name="Besrour N."/>
            <person name="Najjari A."/>
            <person name="Fhoula I."/>
            <person name="Jaballah S."/>
            <person name="Klibi N."/>
            <person name="Ouzari H.I."/>
        </authorList>
    </citation>
    <scope>NUCLEOTIDE SEQUENCE [LARGE SCALE GENOMIC DNA]</scope>
    <source>
        <strain evidence="7 8">AVN1</strain>
    </source>
</reference>
<evidence type="ECO:0000256" key="6">
    <source>
        <dbReference type="ARBA" id="ARBA00035343"/>
    </source>
</evidence>
<dbReference type="Gene3D" id="1.20.58.110">
    <property type="entry name" value="Ribosomal protein S20"/>
    <property type="match status" value="1"/>
</dbReference>
<dbReference type="AlphaFoldDB" id="A0A6L7ADG7"/>
<evidence type="ECO:0000256" key="3">
    <source>
        <dbReference type="ARBA" id="ARBA00022980"/>
    </source>
</evidence>
<keyword evidence="2" id="KW-0694">RNA-binding</keyword>
<dbReference type="InterPro" id="IPR036510">
    <property type="entry name" value="Ribosomal_bS20_sf"/>
</dbReference>
<dbReference type="SUPFAM" id="SSF46992">
    <property type="entry name" value="Ribosomal protein S20"/>
    <property type="match status" value="1"/>
</dbReference>
<sequence length="101" mass="11830">MKKQHDRNEPQISAYRTAVKRFEKAAAAGQDNLAELYKTASSAIDHAYSKGLIKKNKASREKSRLASLMKKIGRRRNLLRYLRNTDIQRYRELIQRLGLRR</sequence>
<dbReference type="GO" id="GO:0003735">
    <property type="term" value="F:structural constituent of ribosome"/>
    <property type="evidence" value="ECO:0007669"/>
    <property type="project" value="InterPro"/>
</dbReference>
<dbReference type="SMART" id="SM01387">
    <property type="entry name" value="Ribosomal_S15"/>
    <property type="match status" value="1"/>
</dbReference>